<dbReference type="HOGENOM" id="CLU_077945_0_0_6"/>
<dbReference type="Proteomes" id="UP000001982">
    <property type="component" value="Chromosome"/>
</dbReference>
<protein>
    <recommendedName>
        <fullName evidence="3">Ferritin-like domain-containing protein</fullName>
    </recommendedName>
</protein>
<reference evidence="1 2" key="1">
    <citation type="submission" date="2006-03" db="EMBL/GenBank/DDBJ databases">
        <title>Complete sequence of Shewanella denitrificans OS217.</title>
        <authorList>
            <consortium name="US DOE Joint Genome Institute"/>
            <person name="Copeland A."/>
            <person name="Lucas S."/>
            <person name="Lapidus A."/>
            <person name="Barry K."/>
            <person name="Detter J.C."/>
            <person name="Glavina del Rio T."/>
            <person name="Hammon N."/>
            <person name="Israni S."/>
            <person name="Dalin E."/>
            <person name="Tice H."/>
            <person name="Pitluck S."/>
            <person name="Brettin T."/>
            <person name="Bruce D."/>
            <person name="Han C."/>
            <person name="Tapia R."/>
            <person name="Gilna P."/>
            <person name="Kiss H."/>
            <person name="Schmutz J."/>
            <person name="Larimer F."/>
            <person name="Land M."/>
            <person name="Hauser L."/>
            <person name="Kyrpides N."/>
            <person name="Lykidis A."/>
            <person name="Richardson P."/>
        </authorList>
    </citation>
    <scope>NUCLEOTIDE SEQUENCE [LARGE SCALE GENOMIC DNA]</scope>
    <source>
        <strain evidence="2">OS217 / ATCC BAA-1090 / DSM 15013</strain>
    </source>
</reference>
<dbReference type="RefSeq" id="WP_011495616.1">
    <property type="nucleotide sequence ID" value="NC_007954.1"/>
</dbReference>
<dbReference type="eggNOG" id="ENOG50335K9">
    <property type="taxonomic scope" value="Bacteria"/>
</dbReference>
<evidence type="ECO:0008006" key="3">
    <source>
        <dbReference type="Google" id="ProtNLM"/>
    </source>
</evidence>
<proteinExistence type="predicted"/>
<dbReference type="Gene3D" id="1.10.620.20">
    <property type="entry name" value="Ribonucleotide Reductase, subunit A"/>
    <property type="match status" value="1"/>
</dbReference>
<name>Q12Q21_SHEDO</name>
<sequence length="257" mass="30205">MNIEDLIKADVEYDHFLNVARLSLSHNDSPDNYPKYMEAIEYALERLKPEFDKKSYGDAFREASEDAQWFATSLVTNSEREGDGATRLWSMAACCDEEEEKELVKRHAVDESRHSTMYLKMLDYTFPDAIEPEFRQELEDKLSPHYALTQDLYVVEDSEYARKPSVDDYIQMNIAEIRTAMHHMLQRKALERFCPEENFERVSTLSRSLLRDELIHVGYTAKLIEEKADEGLNELFFERLNDFNEITKQELAQKVFD</sequence>
<dbReference type="EMBL" id="CP000302">
    <property type="protein sequence ID" value="ABE54455.1"/>
    <property type="molecule type" value="Genomic_DNA"/>
</dbReference>
<dbReference type="InterPro" id="IPR009078">
    <property type="entry name" value="Ferritin-like_SF"/>
</dbReference>
<dbReference type="OrthoDB" id="5176472at2"/>
<evidence type="ECO:0000313" key="1">
    <source>
        <dbReference type="EMBL" id="ABE54455.1"/>
    </source>
</evidence>
<dbReference type="KEGG" id="sdn:Sden_1169"/>
<dbReference type="AlphaFoldDB" id="Q12Q21"/>
<dbReference type="SUPFAM" id="SSF47240">
    <property type="entry name" value="Ferritin-like"/>
    <property type="match status" value="1"/>
</dbReference>
<gene>
    <name evidence="1" type="ordered locus">Sden_1169</name>
</gene>
<organism evidence="1 2">
    <name type="scientific">Shewanella denitrificans (strain OS217 / ATCC BAA-1090 / DSM 15013)</name>
    <dbReference type="NCBI Taxonomy" id="318161"/>
    <lineage>
        <taxon>Bacteria</taxon>
        <taxon>Pseudomonadati</taxon>
        <taxon>Pseudomonadota</taxon>
        <taxon>Gammaproteobacteria</taxon>
        <taxon>Alteromonadales</taxon>
        <taxon>Shewanellaceae</taxon>
        <taxon>Shewanella</taxon>
    </lineage>
</organism>
<accession>Q12Q21</accession>
<dbReference type="STRING" id="318161.Sden_1169"/>
<dbReference type="GO" id="GO:0016491">
    <property type="term" value="F:oxidoreductase activity"/>
    <property type="evidence" value="ECO:0007669"/>
    <property type="project" value="InterPro"/>
</dbReference>
<dbReference type="InterPro" id="IPR012348">
    <property type="entry name" value="RNR-like"/>
</dbReference>
<evidence type="ECO:0000313" key="2">
    <source>
        <dbReference type="Proteomes" id="UP000001982"/>
    </source>
</evidence>
<keyword evidence="2" id="KW-1185">Reference proteome</keyword>